<evidence type="ECO:0000259" key="1">
    <source>
        <dbReference type="Pfam" id="PF22697"/>
    </source>
</evidence>
<gene>
    <name evidence="2" type="ORF">CALMAC_LOCUS12723</name>
</gene>
<protein>
    <recommendedName>
        <fullName evidence="1">SOS1/NGEF-like PH domain-containing protein</fullName>
    </recommendedName>
</protein>
<dbReference type="Gene3D" id="2.30.29.30">
    <property type="entry name" value="Pleckstrin-homology domain (PH domain)/Phosphotyrosine-binding domain (PTB)"/>
    <property type="match status" value="1"/>
</dbReference>
<dbReference type="Proteomes" id="UP000410492">
    <property type="component" value="Unassembled WGS sequence"/>
</dbReference>
<dbReference type="SUPFAM" id="SSF50729">
    <property type="entry name" value="PH domain-like"/>
    <property type="match status" value="1"/>
</dbReference>
<evidence type="ECO:0000313" key="3">
    <source>
        <dbReference type="Proteomes" id="UP000410492"/>
    </source>
</evidence>
<name>A0A653CXU1_CALMS</name>
<organism evidence="2 3">
    <name type="scientific">Callosobruchus maculatus</name>
    <name type="common">Southern cowpea weevil</name>
    <name type="synonym">Pulse bruchid</name>
    <dbReference type="NCBI Taxonomy" id="64391"/>
    <lineage>
        <taxon>Eukaryota</taxon>
        <taxon>Metazoa</taxon>
        <taxon>Ecdysozoa</taxon>
        <taxon>Arthropoda</taxon>
        <taxon>Hexapoda</taxon>
        <taxon>Insecta</taxon>
        <taxon>Pterygota</taxon>
        <taxon>Neoptera</taxon>
        <taxon>Endopterygota</taxon>
        <taxon>Coleoptera</taxon>
        <taxon>Polyphaga</taxon>
        <taxon>Cucujiformia</taxon>
        <taxon>Chrysomeloidea</taxon>
        <taxon>Chrysomelidae</taxon>
        <taxon>Bruchinae</taxon>
        <taxon>Bruchini</taxon>
        <taxon>Callosobruchus</taxon>
    </lineage>
</organism>
<reference evidence="2 3" key="1">
    <citation type="submission" date="2019-01" db="EMBL/GenBank/DDBJ databases">
        <authorList>
            <person name="Sayadi A."/>
        </authorList>
    </citation>
    <scope>NUCLEOTIDE SEQUENCE [LARGE SCALE GENOMIC DNA]</scope>
</reference>
<dbReference type="InterPro" id="IPR011993">
    <property type="entry name" value="PH-like_dom_sf"/>
</dbReference>
<dbReference type="InterPro" id="IPR055251">
    <property type="entry name" value="SOS1_NGEF_PH"/>
</dbReference>
<accession>A0A653CXU1</accession>
<dbReference type="EMBL" id="CAACVG010009253">
    <property type="protein sequence ID" value="VEN52692.1"/>
    <property type="molecule type" value="Genomic_DNA"/>
</dbReference>
<evidence type="ECO:0000313" key="2">
    <source>
        <dbReference type="EMBL" id="VEN52692.1"/>
    </source>
</evidence>
<feature type="domain" description="SOS1/NGEF-like PH" evidence="1">
    <location>
        <begin position="67"/>
        <end position="165"/>
    </location>
</feature>
<keyword evidence="3" id="KW-1185">Reference proteome</keyword>
<dbReference type="AlphaFoldDB" id="A0A653CXU1"/>
<sequence length="185" mass="21598">MSNDCGDVELRRKPRRKSKVSSMFSILSNNRRVEYNKEVSSPCQFVKCEVDLRNLQIEIQDCPFDVTGYGCLILKDRFRMGPQKKKVMAFLFEKIIILNTIDRGRGALYYYGGIKIKDLGVPTVEGKALILNNFTKSKYKDVDVEYYLKAKSEEVPLRWSEAIKKCLWKQLLEAKRRPEDEWGIE</sequence>
<dbReference type="Pfam" id="PF22697">
    <property type="entry name" value="SOS1_NGEF_PH"/>
    <property type="match status" value="1"/>
</dbReference>
<proteinExistence type="predicted"/>
<dbReference type="OrthoDB" id="6152532at2759"/>